<evidence type="ECO:0000256" key="4">
    <source>
        <dbReference type="ARBA" id="ARBA00022679"/>
    </source>
</evidence>
<comment type="pathway">
    <text evidence="1">Cell wall biogenesis; cell wall polysaccharide biosynthesis.</text>
</comment>
<comment type="similarity">
    <text evidence="2">Belongs to the glycosyltransferase 2 family.</text>
</comment>
<dbReference type="Proteomes" id="UP000315868">
    <property type="component" value="Unassembled WGS sequence"/>
</dbReference>
<dbReference type="EMBL" id="SFAM01000110">
    <property type="protein sequence ID" value="TRV10906.1"/>
    <property type="molecule type" value="Genomic_DNA"/>
</dbReference>
<dbReference type="GO" id="GO:0016757">
    <property type="term" value="F:glycosyltransferase activity"/>
    <property type="evidence" value="ECO:0007669"/>
    <property type="project" value="UniProtKB-KW"/>
</dbReference>
<evidence type="ECO:0000256" key="2">
    <source>
        <dbReference type="ARBA" id="ARBA00006739"/>
    </source>
</evidence>
<keyword evidence="3" id="KW-0328">Glycosyltransferase</keyword>
<proteinExistence type="inferred from homology"/>
<evidence type="ECO:0000313" key="7">
    <source>
        <dbReference type="Proteomes" id="UP000315868"/>
    </source>
</evidence>
<sequence>METILSIAIPSFNRIDSLQKTLASLSSLAKQDEIEILVVDNASDDGTWEWLSSEHENLGIKIKRNPFNFGIEGNVIQALVLATGRYIWLLSDHMFVYESEALNFLENLKGGLNFTLGYARIEQYQKVLPETYLPIPLEKIDLIALGKLMFFMGNISGFIVNREYLLNCGRSLFRCSGYSYPHLGVFVHLSNDDTIVELNPVSEFASEKSDKPKRISYDTFRSRFIGFVRALEEIRRLNPQVNWSNKALKCGLLLGPLISDSIYYLCTGKSIDFSDFVFCITRYPGKIRLFLILCSMLSLMPIKIRVGLSNLLFRLLIPNQYSQAMNRPLQTNSETILE</sequence>
<name>A0A552KSD7_9CHRO</name>
<dbReference type="Pfam" id="PF00535">
    <property type="entry name" value="Glycos_transf_2"/>
    <property type="match status" value="1"/>
</dbReference>
<reference evidence="6 7" key="1">
    <citation type="submission" date="2019-01" db="EMBL/GenBank/DDBJ databases">
        <title>Coherence of Microcystis species and biogeography revealed through population genomics.</title>
        <authorList>
            <person name="Perez-Carrascal O.M."/>
            <person name="Terrat Y."/>
            <person name="Giani A."/>
            <person name="Fortin N."/>
            <person name="Tromas N."/>
            <person name="Shapiro B.J."/>
        </authorList>
    </citation>
    <scope>NUCLEOTIDE SEQUENCE [LARGE SCALE GENOMIC DNA]</scope>
    <source>
        <strain evidence="6">Mf_QC_C_20070823_S10D</strain>
    </source>
</reference>
<evidence type="ECO:0000313" key="6">
    <source>
        <dbReference type="EMBL" id="TRV10906.1"/>
    </source>
</evidence>
<dbReference type="SUPFAM" id="SSF53448">
    <property type="entry name" value="Nucleotide-diphospho-sugar transferases"/>
    <property type="match status" value="1"/>
</dbReference>
<accession>A0A552KSD7</accession>
<evidence type="ECO:0000256" key="1">
    <source>
        <dbReference type="ARBA" id="ARBA00004776"/>
    </source>
</evidence>
<dbReference type="Gene3D" id="3.90.550.10">
    <property type="entry name" value="Spore Coat Polysaccharide Biosynthesis Protein SpsA, Chain A"/>
    <property type="match status" value="1"/>
</dbReference>
<keyword evidence="4 6" id="KW-0808">Transferase</keyword>
<evidence type="ECO:0000259" key="5">
    <source>
        <dbReference type="Pfam" id="PF00535"/>
    </source>
</evidence>
<evidence type="ECO:0000256" key="3">
    <source>
        <dbReference type="ARBA" id="ARBA00022676"/>
    </source>
</evidence>
<dbReference type="PANTHER" id="PTHR43179">
    <property type="entry name" value="RHAMNOSYLTRANSFERASE WBBL"/>
    <property type="match status" value="1"/>
</dbReference>
<comment type="caution">
    <text evidence="6">The sequence shown here is derived from an EMBL/GenBank/DDBJ whole genome shotgun (WGS) entry which is preliminary data.</text>
</comment>
<protein>
    <submittedName>
        <fullName evidence="6">Glycosyltransferase</fullName>
    </submittedName>
</protein>
<dbReference type="InterPro" id="IPR001173">
    <property type="entry name" value="Glyco_trans_2-like"/>
</dbReference>
<dbReference type="CDD" id="cd00761">
    <property type="entry name" value="Glyco_tranf_GTA_type"/>
    <property type="match status" value="1"/>
</dbReference>
<dbReference type="InterPro" id="IPR029044">
    <property type="entry name" value="Nucleotide-diphossugar_trans"/>
</dbReference>
<dbReference type="PANTHER" id="PTHR43179:SF12">
    <property type="entry name" value="GALACTOFURANOSYLTRANSFERASE GLFT2"/>
    <property type="match status" value="1"/>
</dbReference>
<organism evidence="6 7">
    <name type="scientific">Microcystis flos-aquae Mf_QC_C_20070823_S10D</name>
    <dbReference type="NCBI Taxonomy" id="2486236"/>
    <lineage>
        <taxon>Bacteria</taxon>
        <taxon>Bacillati</taxon>
        <taxon>Cyanobacteriota</taxon>
        <taxon>Cyanophyceae</taxon>
        <taxon>Oscillatoriophycideae</taxon>
        <taxon>Chroococcales</taxon>
        <taxon>Microcystaceae</taxon>
        <taxon>Microcystis</taxon>
    </lineage>
</organism>
<feature type="domain" description="Glycosyltransferase 2-like" evidence="5">
    <location>
        <begin position="6"/>
        <end position="110"/>
    </location>
</feature>
<dbReference type="AlphaFoldDB" id="A0A552KSD7"/>
<gene>
    <name evidence="6" type="ORF">EWV45_12675</name>
</gene>